<keyword evidence="1" id="KW-0472">Membrane</keyword>
<reference evidence="2 3" key="1">
    <citation type="submission" date="2019-08" db="EMBL/GenBank/DDBJ databases">
        <title>Lewinella sp. strain SSH13 Genome sequencing and assembly.</title>
        <authorList>
            <person name="Kim I."/>
        </authorList>
    </citation>
    <scope>NUCLEOTIDE SEQUENCE [LARGE SCALE GENOMIC DNA]</scope>
    <source>
        <strain evidence="2 3">SSH13</strain>
    </source>
</reference>
<sequence length="415" mass="46086">MDSLTQIVLGAAVGEAVLGRKAGNRAMLWGGICGTLPDLDVLANAVSDPMSALAYHRAFTHSLPFAILAAPLVGLALHRFYGGREGPVKGWLVWPVLLTAFYLLLTGGSYLMPIEVYGIPKITLAITLAFAAFFVVIGGLRWLRGFPDKVKNTGWKGWTLLAFGAIVTHPLLDCFTAYGTQFFQPVADSRLAWNTISVADPIYTLPFLILLVWARTQVQGTSWRAKLNKAGLVLSSVYLALTVVNHFNVDSVMEATLTQEGIVAEKHVVSPSILNNILWSGTAKDAKIDLFYFSQYSLFDEERRFQPFTEIPGNHDWLAPYADDRDVRIIRWFTKEYYGVMPGRNEGGLQVNDLRYGLLDTDNPEARSSYIFSWEVDTTVHPVQVRQENAGPSEDVDMGGMFSRLWERLKGVSSK</sequence>
<dbReference type="InterPro" id="IPR053170">
    <property type="entry name" value="Transcription_regulator"/>
</dbReference>
<dbReference type="PANTHER" id="PTHR40031:SF1">
    <property type="entry name" value="MEMBRANE-BOUND METAL-DEPENDENT HYDROLASE"/>
    <property type="match status" value="1"/>
</dbReference>
<feature type="transmembrane region" description="Helical" evidence="1">
    <location>
        <begin position="192"/>
        <end position="214"/>
    </location>
</feature>
<comment type="caution">
    <text evidence="2">The sequence shown here is derived from an EMBL/GenBank/DDBJ whole genome shotgun (WGS) entry which is preliminary data.</text>
</comment>
<dbReference type="Proteomes" id="UP000321907">
    <property type="component" value="Unassembled WGS sequence"/>
</dbReference>
<dbReference type="PANTHER" id="PTHR40031">
    <property type="entry name" value="HYPOTHETICAL MEMBRANE SPANNING PROTEIN"/>
    <property type="match status" value="1"/>
</dbReference>
<dbReference type="Pfam" id="PF04307">
    <property type="entry name" value="YdjM"/>
    <property type="match status" value="2"/>
</dbReference>
<dbReference type="EMBL" id="VOXD01000013">
    <property type="protein sequence ID" value="TXF89590.1"/>
    <property type="molecule type" value="Genomic_DNA"/>
</dbReference>
<keyword evidence="2" id="KW-0378">Hydrolase</keyword>
<dbReference type="AlphaFoldDB" id="A0A5C7FTL7"/>
<dbReference type="OrthoDB" id="9781927at2"/>
<name>A0A5C7FTL7_9BACT</name>
<feature type="transmembrane region" description="Helical" evidence="1">
    <location>
        <begin position="58"/>
        <end position="78"/>
    </location>
</feature>
<accession>A0A5C7FTL7</accession>
<protein>
    <submittedName>
        <fullName evidence="2">Metal-dependent hydrolase</fullName>
    </submittedName>
</protein>
<feature type="transmembrane region" description="Helical" evidence="1">
    <location>
        <begin position="155"/>
        <end position="172"/>
    </location>
</feature>
<dbReference type="InterPro" id="IPR007404">
    <property type="entry name" value="YdjM-like"/>
</dbReference>
<dbReference type="GO" id="GO:0016787">
    <property type="term" value="F:hydrolase activity"/>
    <property type="evidence" value="ECO:0007669"/>
    <property type="project" value="UniProtKB-KW"/>
</dbReference>
<feature type="transmembrane region" description="Helical" evidence="1">
    <location>
        <begin position="90"/>
        <end position="110"/>
    </location>
</feature>
<evidence type="ECO:0000256" key="1">
    <source>
        <dbReference type="SAM" id="Phobius"/>
    </source>
</evidence>
<evidence type="ECO:0000313" key="3">
    <source>
        <dbReference type="Proteomes" id="UP000321907"/>
    </source>
</evidence>
<keyword evidence="1" id="KW-0812">Transmembrane</keyword>
<evidence type="ECO:0000313" key="2">
    <source>
        <dbReference type="EMBL" id="TXF89590.1"/>
    </source>
</evidence>
<proteinExistence type="predicted"/>
<gene>
    <name evidence="2" type="ORF">FUA23_10340</name>
</gene>
<dbReference type="RefSeq" id="WP_147930664.1">
    <property type="nucleotide sequence ID" value="NZ_VOXD01000013.1"/>
</dbReference>
<keyword evidence="3" id="KW-1185">Reference proteome</keyword>
<feature type="transmembrane region" description="Helical" evidence="1">
    <location>
        <begin position="122"/>
        <end position="143"/>
    </location>
</feature>
<keyword evidence="1" id="KW-1133">Transmembrane helix</keyword>
<organism evidence="2 3">
    <name type="scientific">Neolewinella aurantiaca</name>
    <dbReference type="NCBI Taxonomy" id="2602767"/>
    <lineage>
        <taxon>Bacteria</taxon>
        <taxon>Pseudomonadati</taxon>
        <taxon>Bacteroidota</taxon>
        <taxon>Saprospiria</taxon>
        <taxon>Saprospirales</taxon>
        <taxon>Lewinellaceae</taxon>
        <taxon>Neolewinella</taxon>
    </lineage>
</organism>